<evidence type="ECO:0000256" key="1">
    <source>
        <dbReference type="SAM" id="MobiDB-lite"/>
    </source>
</evidence>
<organism evidence="2 3">
    <name type="scientific">Cuscuta campestris</name>
    <dbReference type="NCBI Taxonomy" id="132261"/>
    <lineage>
        <taxon>Eukaryota</taxon>
        <taxon>Viridiplantae</taxon>
        <taxon>Streptophyta</taxon>
        <taxon>Embryophyta</taxon>
        <taxon>Tracheophyta</taxon>
        <taxon>Spermatophyta</taxon>
        <taxon>Magnoliopsida</taxon>
        <taxon>eudicotyledons</taxon>
        <taxon>Gunneridae</taxon>
        <taxon>Pentapetalae</taxon>
        <taxon>asterids</taxon>
        <taxon>lamiids</taxon>
        <taxon>Solanales</taxon>
        <taxon>Convolvulaceae</taxon>
        <taxon>Cuscuteae</taxon>
        <taxon>Cuscuta</taxon>
        <taxon>Cuscuta subgen. Grammica</taxon>
        <taxon>Cuscuta sect. Cleistogrammica</taxon>
    </lineage>
</organism>
<evidence type="ECO:0008006" key="4">
    <source>
        <dbReference type="Google" id="ProtNLM"/>
    </source>
</evidence>
<evidence type="ECO:0000313" key="2">
    <source>
        <dbReference type="EMBL" id="VFQ95382.1"/>
    </source>
</evidence>
<evidence type="ECO:0000313" key="3">
    <source>
        <dbReference type="Proteomes" id="UP000595140"/>
    </source>
</evidence>
<keyword evidence="3" id="KW-1185">Reference proteome</keyword>
<feature type="region of interest" description="Disordered" evidence="1">
    <location>
        <begin position="55"/>
        <end position="83"/>
    </location>
</feature>
<dbReference type="Proteomes" id="UP000595140">
    <property type="component" value="Unassembled WGS sequence"/>
</dbReference>
<gene>
    <name evidence="2" type="ORF">CCAM_LOCUS37158</name>
</gene>
<name>A0A484N2R4_9ASTE</name>
<dbReference type="OrthoDB" id="1745472at2759"/>
<reference evidence="2 3" key="1">
    <citation type="submission" date="2018-04" db="EMBL/GenBank/DDBJ databases">
        <authorList>
            <person name="Vogel A."/>
        </authorList>
    </citation>
    <scope>NUCLEOTIDE SEQUENCE [LARGE SCALE GENOMIC DNA]</scope>
</reference>
<accession>A0A484N2R4</accession>
<dbReference type="AlphaFoldDB" id="A0A484N2R4"/>
<sequence length="326" mass="37537">MAITRSSAAHGEDGGSNEQSAHEVTPQNDTLEQIAAKLSVLDDLKAEVTALKVQARSNSGKAKMRQYTDDSGDENDHHRRFPRSKVEFPKFSGGDPRGWVLKAEKYFRYYGTSKEDKVEIAAMHLEGDTLDLFPWISAERTLLYGEEFIKIIEEHYGPPEYLNLDEHLVLIKQTGSAQDYRQECARRVARVRNWPDHCLLGVFIAGLGEDLRSEVRIHKPKSVFRASSLALEFEKRTSAFQDKFYGISRDESMKQQRRDKGLGYRCGDPLMQHQHPDFHLEDKVSFREWSNDKIWINAQYGIGKFKSQRVGEREKSTHLRNEMESL</sequence>
<proteinExistence type="predicted"/>
<dbReference type="EMBL" id="OOIL02005599">
    <property type="protein sequence ID" value="VFQ95382.1"/>
    <property type="molecule type" value="Genomic_DNA"/>
</dbReference>
<protein>
    <recommendedName>
        <fullName evidence="4">Retrotransposon gag domain-containing protein</fullName>
    </recommendedName>
</protein>
<feature type="region of interest" description="Disordered" evidence="1">
    <location>
        <begin position="1"/>
        <end position="30"/>
    </location>
</feature>